<dbReference type="Gene3D" id="1.20.58.760">
    <property type="entry name" value="Peptidase M41"/>
    <property type="match status" value="1"/>
</dbReference>
<dbReference type="GO" id="GO:0016887">
    <property type="term" value="F:ATP hydrolysis activity"/>
    <property type="evidence" value="ECO:0007669"/>
    <property type="project" value="UniProtKB-UniRule"/>
</dbReference>
<dbReference type="Pfam" id="PF01434">
    <property type="entry name" value="Peptidase_M41"/>
    <property type="match status" value="1"/>
</dbReference>
<evidence type="ECO:0000256" key="7">
    <source>
        <dbReference type="ARBA" id="ARBA00022741"/>
    </source>
</evidence>
<evidence type="ECO:0000313" key="20">
    <source>
        <dbReference type="Proteomes" id="UP000630353"/>
    </source>
</evidence>
<feature type="region of interest" description="Disordered" evidence="17">
    <location>
        <begin position="605"/>
        <end position="650"/>
    </location>
</feature>
<dbReference type="InterPro" id="IPR041569">
    <property type="entry name" value="AAA_lid_3"/>
</dbReference>
<keyword evidence="12 15" id="KW-0482">Metalloprotease</keyword>
<dbReference type="InterPro" id="IPR003593">
    <property type="entry name" value="AAA+_ATPase"/>
</dbReference>
<evidence type="ECO:0000256" key="8">
    <source>
        <dbReference type="ARBA" id="ARBA00022801"/>
    </source>
</evidence>
<dbReference type="PANTHER" id="PTHR23076">
    <property type="entry name" value="METALLOPROTEASE M41 FTSH"/>
    <property type="match status" value="1"/>
</dbReference>
<evidence type="ECO:0000256" key="2">
    <source>
        <dbReference type="ARBA" id="ARBA00010044"/>
    </source>
</evidence>
<name>A0A918XYB1_9PROT</name>
<dbReference type="AlphaFoldDB" id="A0A918XYB1"/>
<proteinExistence type="inferred from homology"/>
<dbReference type="EC" id="3.4.24.-" evidence="15"/>
<dbReference type="FunFam" id="1.10.8.60:FF:000001">
    <property type="entry name" value="ATP-dependent zinc metalloprotease FtsH"/>
    <property type="match status" value="1"/>
</dbReference>
<dbReference type="Gene3D" id="3.40.50.300">
    <property type="entry name" value="P-loop containing nucleotide triphosphate hydrolases"/>
    <property type="match status" value="1"/>
</dbReference>
<evidence type="ECO:0000256" key="16">
    <source>
        <dbReference type="RuleBase" id="RU003651"/>
    </source>
</evidence>
<keyword evidence="6 15" id="KW-0479">Metal-binding</keyword>
<dbReference type="FunFam" id="3.40.50.300:FF:000001">
    <property type="entry name" value="ATP-dependent zinc metalloprotease FtsH"/>
    <property type="match status" value="1"/>
</dbReference>
<evidence type="ECO:0000256" key="4">
    <source>
        <dbReference type="ARBA" id="ARBA00022670"/>
    </source>
</evidence>
<dbReference type="SUPFAM" id="SSF140990">
    <property type="entry name" value="FtsH protease domain-like"/>
    <property type="match status" value="1"/>
</dbReference>
<dbReference type="InterPro" id="IPR037219">
    <property type="entry name" value="Peptidase_M41-like"/>
</dbReference>
<evidence type="ECO:0000256" key="5">
    <source>
        <dbReference type="ARBA" id="ARBA00022692"/>
    </source>
</evidence>
<keyword evidence="10 15" id="KW-0067">ATP-binding</keyword>
<dbReference type="InterPro" id="IPR000642">
    <property type="entry name" value="Peptidase_M41"/>
</dbReference>
<evidence type="ECO:0000256" key="15">
    <source>
        <dbReference type="HAMAP-Rule" id="MF_01458"/>
    </source>
</evidence>
<evidence type="ECO:0000256" key="14">
    <source>
        <dbReference type="ARBA" id="ARBA00061570"/>
    </source>
</evidence>
<dbReference type="GO" id="GO:0004222">
    <property type="term" value="F:metalloendopeptidase activity"/>
    <property type="evidence" value="ECO:0007669"/>
    <property type="project" value="InterPro"/>
</dbReference>
<keyword evidence="13 15" id="KW-0472">Membrane</keyword>
<dbReference type="GO" id="GO:0008270">
    <property type="term" value="F:zinc ion binding"/>
    <property type="evidence" value="ECO:0007669"/>
    <property type="project" value="UniProtKB-UniRule"/>
</dbReference>
<keyword evidence="5 15" id="KW-0812">Transmembrane</keyword>
<dbReference type="InterPro" id="IPR005936">
    <property type="entry name" value="FtsH"/>
</dbReference>
<evidence type="ECO:0000256" key="11">
    <source>
        <dbReference type="ARBA" id="ARBA00022989"/>
    </source>
</evidence>
<evidence type="ECO:0000256" key="9">
    <source>
        <dbReference type="ARBA" id="ARBA00022833"/>
    </source>
</evidence>
<dbReference type="Gene3D" id="3.30.720.210">
    <property type="match status" value="1"/>
</dbReference>
<dbReference type="PANTHER" id="PTHR23076:SF97">
    <property type="entry name" value="ATP-DEPENDENT ZINC METALLOPROTEASE YME1L1"/>
    <property type="match status" value="1"/>
</dbReference>
<dbReference type="Pfam" id="PF17862">
    <property type="entry name" value="AAA_lid_3"/>
    <property type="match status" value="1"/>
</dbReference>
<dbReference type="EMBL" id="BMZS01000016">
    <property type="protein sequence ID" value="GHD63472.1"/>
    <property type="molecule type" value="Genomic_DNA"/>
</dbReference>
<feature type="binding site" evidence="15">
    <location>
        <position position="503"/>
    </location>
    <ligand>
        <name>Zn(2+)</name>
        <dbReference type="ChEBI" id="CHEBI:29105"/>
        <note>catalytic</note>
    </ligand>
</feature>
<comment type="cofactor">
    <cofactor evidence="15">
        <name>Zn(2+)</name>
        <dbReference type="ChEBI" id="CHEBI:29105"/>
    </cofactor>
    <text evidence="15">Binds 1 zinc ion per subunit.</text>
</comment>
<keyword evidence="9 15" id="KW-0862">Zinc</keyword>
<organism evidence="19 20">
    <name type="scientific">Thalassobaculum fulvum</name>
    <dbReference type="NCBI Taxonomy" id="1633335"/>
    <lineage>
        <taxon>Bacteria</taxon>
        <taxon>Pseudomonadati</taxon>
        <taxon>Pseudomonadota</taxon>
        <taxon>Alphaproteobacteria</taxon>
        <taxon>Rhodospirillales</taxon>
        <taxon>Thalassobaculaceae</taxon>
        <taxon>Thalassobaculum</taxon>
    </lineage>
</organism>
<evidence type="ECO:0000256" key="10">
    <source>
        <dbReference type="ARBA" id="ARBA00022840"/>
    </source>
</evidence>
<dbReference type="GO" id="GO:0004176">
    <property type="term" value="F:ATP-dependent peptidase activity"/>
    <property type="evidence" value="ECO:0007669"/>
    <property type="project" value="InterPro"/>
</dbReference>
<keyword evidence="3 15" id="KW-1003">Cell membrane</keyword>
<evidence type="ECO:0000256" key="1">
    <source>
        <dbReference type="ARBA" id="ARBA00004370"/>
    </source>
</evidence>
<evidence type="ECO:0000256" key="6">
    <source>
        <dbReference type="ARBA" id="ARBA00022723"/>
    </source>
</evidence>
<feature type="transmembrane region" description="Helical" evidence="15">
    <location>
        <begin position="108"/>
        <end position="131"/>
    </location>
</feature>
<dbReference type="HAMAP" id="MF_01458">
    <property type="entry name" value="FtsH"/>
    <property type="match status" value="1"/>
</dbReference>
<dbReference type="PROSITE" id="PS00674">
    <property type="entry name" value="AAA"/>
    <property type="match status" value="1"/>
</dbReference>
<sequence length="650" mass="70609">MQWKAGYVNNFGKNLALWIIIGVLLVALFNLFNGSTPRTSQYSLPYSDFLSEVESGRVNQVTIQGNTITGHFSDGRGFSTYAPEDANLVSRLSNAGVRISAAPPEEGMSGVLGILISWFPMLLFIAVWIFFMRQMQGGGGKAMGFGKSRARLLTEKTGRVTFDDVAGIDEAKTELEEIVEFLKDPQRFQRLGGKIPKGCLLVGPPGTGKTLLARAIAGEANVPFFTISGSDFVEMFVGVGASRVRDMFEQGKKNAPCIIFIDEIDAVGRHRGAGLGGGNDEREQTLNQLLVEMDGFEANEGVILIAATNRPDVLDPALLRPGRFDRQIVVPNPDILGREKILKVHMRKVPLGPDVDARTIARGTPGFSGADLANLVNEAALLAARKGKRVVGMTEFEEAKDKVMMGAERRSMVMTENEKKLTAYHEAGHAIVALHCADSDPIHKATIIPRGRALGMVMRLPEGDRISLSRAKLMDDLRVACGGRIAEELIFGEDRITTGASSDIRMVSDMSRRMITEWGMSDKLGFLAYSADQQEVFLGHSVTQQKNVSDATAKVIDEEIRRITDGAYEDARRILGEHLEDLHTLAKGLLEYETLSGDEIKDLLAGRPVDRNGGREDTQKPAAGRRASVPTGGAETPGTGGMEPDPQPGD</sequence>
<comment type="similarity">
    <text evidence="14 15">In the central section; belongs to the AAA ATPase family.</text>
</comment>
<dbReference type="GO" id="GO:0006508">
    <property type="term" value="P:proteolysis"/>
    <property type="evidence" value="ECO:0007669"/>
    <property type="project" value="UniProtKB-KW"/>
</dbReference>
<dbReference type="Pfam" id="PF00004">
    <property type="entry name" value="AAA"/>
    <property type="match status" value="1"/>
</dbReference>
<dbReference type="FunFam" id="1.20.58.760:FF:000001">
    <property type="entry name" value="ATP-dependent zinc metalloprotease FtsH"/>
    <property type="match status" value="1"/>
</dbReference>
<feature type="binding site" evidence="15">
    <location>
        <begin position="203"/>
        <end position="210"/>
    </location>
    <ligand>
        <name>ATP</name>
        <dbReference type="ChEBI" id="CHEBI:30616"/>
    </ligand>
</feature>
<comment type="function">
    <text evidence="15">Acts as a processive, ATP-dependent zinc metallopeptidase for both cytoplasmic and membrane proteins. Plays a role in the quality control of integral membrane proteins.</text>
</comment>
<dbReference type="InterPro" id="IPR027417">
    <property type="entry name" value="P-loop_NTPase"/>
</dbReference>
<dbReference type="SUPFAM" id="SSF52540">
    <property type="entry name" value="P-loop containing nucleoside triphosphate hydrolases"/>
    <property type="match status" value="1"/>
</dbReference>
<evidence type="ECO:0000256" key="3">
    <source>
        <dbReference type="ARBA" id="ARBA00022475"/>
    </source>
</evidence>
<reference evidence="19" key="2">
    <citation type="submission" date="2020-09" db="EMBL/GenBank/DDBJ databases">
        <authorList>
            <person name="Sun Q."/>
            <person name="Kim S."/>
        </authorList>
    </citation>
    <scope>NUCLEOTIDE SEQUENCE</scope>
    <source>
        <strain evidence="19">KCTC 42651</strain>
    </source>
</reference>
<keyword evidence="4 15" id="KW-0645">Protease</keyword>
<dbReference type="CDD" id="cd19501">
    <property type="entry name" value="RecA-like_FtsH"/>
    <property type="match status" value="1"/>
</dbReference>
<dbReference type="InterPro" id="IPR003959">
    <property type="entry name" value="ATPase_AAA_core"/>
</dbReference>
<keyword evidence="8 15" id="KW-0378">Hydrolase</keyword>
<reference evidence="19" key="1">
    <citation type="journal article" date="2014" name="Int. J. Syst. Evol. Microbiol.">
        <title>Complete genome sequence of Corynebacterium casei LMG S-19264T (=DSM 44701T), isolated from a smear-ripened cheese.</title>
        <authorList>
            <consortium name="US DOE Joint Genome Institute (JGI-PGF)"/>
            <person name="Walter F."/>
            <person name="Albersmeier A."/>
            <person name="Kalinowski J."/>
            <person name="Ruckert C."/>
        </authorList>
    </citation>
    <scope>NUCLEOTIDE SEQUENCE</scope>
    <source>
        <strain evidence="19">KCTC 42651</strain>
    </source>
</reference>
<feature type="domain" description="AAA+ ATPase" evidence="18">
    <location>
        <begin position="195"/>
        <end position="334"/>
    </location>
</feature>
<feature type="binding site" evidence="15">
    <location>
        <position position="429"/>
    </location>
    <ligand>
        <name>Zn(2+)</name>
        <dbReference type="ChEBI" id="CHEBI:29105"/>
        <note>catalytic</note>
    </ligand>
</feature>
<dbReference type="GO" id="GO:0005524">
    <property type="term" value="F:ATP binding"/>
    <property type="evidence" value="ECO:0007669"/>
    <property type="project" value="UniProtKB-UniRule"/>
</dbReference>
<evidence type="ECO:0000259" key="18">
    <source>
        <dbReference type="SMART" id="SM00382"/>
    </source>
</evidence>
<evidence type="ECO:0000256" key="12">
    <source>
        <dbReference type="ARBA" id="ARBA00023049"/>
    </source>
</evidence>
<keyword evidence="20" id="KW-1185">Reference proteome</keyword>
<evidence type="ECO:0000256" key="13">
    <source>
        <dbReference type="ARBA" id="ARBA00023136"/>
    </source>
</evidence>
<keyword evidence="7 15" id="KW-0547">Nucleotide-binding</keyword>
<protein>
    <recommendedName>
        <fullName evidence="15">ATP-dependent zinc metalloprotease FtsH</fullName>
        <ecNumber evidence="15">3.4.24.-</ecNumber>
    </recommendedName>
</protein>
<feature type="transmembrane region" description="Helical" evidence="15">
    <location>
        <begin position="15"/>
        <end position="32"/>
    </location>
</feature>
<dbReference type="InterPro" id="IPR003960">
    <property type="entry name" value="ATPase_AAA_CS"/>
</dbReference>
<feature type="active site" evidence="15">
    <location>
        <position position="426"/>
    </location>
</feature>
<dbReference type="InterPro" id="IPR011546">
    <property type="entry name" value="Pept_M41_FtsH_extracell"/>
</dbReference>
<keyword evidence="11 15" id="KW-1133">Transmembrane helix</keyword>
<dbReference type="Proteomes" id="UP000630353">
    <property type="component" value="Unassembled WGS sequence"/>
</dbReference>
<comment type="subunit">
    <text evidence="15">Homohexamer.</text>
</comment>
<feature type="binding site" evidence="15">
    <location>
        <position position="425"/>
    </location>
    <ligand>
        <name>Zn(2+)</name>
        <dbReference type="ChEBI" id="CHEBI:29105"/>
        <note>catalytic</note>
    </ligand>
</feature>
<dbReference type="Pfam" id="PF06480">
    <property type="entry name" value="FtsH_ext"/>
    <property type="match status" value="1"/>
</dbReference>
<comment type="similarity">
    <text evidence="16">Belongs to the AAA ATPase family.</text>
</comment>
<comment type="subcellular location">
    <subcellularLocation>
        <location evidence="15">Cell membrane</location>
        <topology evidence="15">Multi-pass membrane protein</topology>
        <orientation evidence="15">Cytoplasmic side</orientation>
    </subcellularLocation>
    <subcellularLocation>
        <location evidence="1">Membrane</location>
    </subcellularLocation>
</comment>
<comment type="caution">
    <text evidence="19">The sequence shown here is derived from an EMBL/GenBank/DDBJ whole genome shotgun (WGS) entry which is preliminary data.</text>
</comment>
<evidence type="ECO:0000256" key="17">
    <source>
        <dbReference type="SAM" id="MobiDB-lite"/>
    </source>
</evidence>
<comment type="similarity">
    <text evidence="2 15">In the C-terminal section; belongs to the peptidase M41 family.</text>
</comment>
<dbReference type="NCBIfam" id="TIGR01241">
    <property type="entry name" value="FtsH_fam"/>
    <property type="match status" value="1"/>
</dbReference>
<dbReference type="GO" id="GO:0005886">
    <property type="term" value="C:plasma membrane"/>
    <property type="evidence" value="ECO:0007669"/>
    <property type="project" value="UniProtKB-SubCell"/>
</dbReference>
<accession>A0A918XYB1</accession>
<dbReference type="Gene3D" id="1.10.8.60">
    <property type="match status" value="1"/>
</dbReference>
<feature type="compositionally biased region" description="Basic and acidic residues" evidence="17">
    <location>
        <begin position="605"/>
        <end position="619"/>
    </location>
</feature>
<dbReference type="GO" id="GO:0030163">
    <property type="term" value="P:protein catabolic process"/>
    <property type="evidence" value="ECO:0007669"/>
    <property type="project" value="UniProtKB-UniRule"/>
</dbReference>
<gene>
    <name evidence="15 19" type="primary">ftsH</name>
    <name evidence="19" type="ORF">GCM10017083_53780</name>
</gene>
<dbReference type="SMART" id="SM00382">
    <property type="entry name" value="AAA"/>
    <property type="match status" value="1"/>
</dbReference>
<evidence type="ECO:0000313" key="19">
    <source>
        <dbReference type="EMBL" id="GHD63472.1"/>
    </source>
</evidence>